<organism evidence="3 4">
    <name type="scientific">Escherichia coli</name>
    <dbReference type="NCBI Taxonomy" id="562"/>
    <lineage>
        <taxon>Bacteria</taxon>
        <taxon>Pseudomonadati</taxon>
        <taxon>Pseudomonadota</taxon>
        <taxon>Gammaproteobacteria</taxon>
        <taxon>Enterobacterales</taxon>
        <taxon>Enterobacteriaceae</taxon>
        <taxon>Escherichia</taxon>
    </lineage>
</organism>
<reference evidence="2 5" key="2">
    <citation type="submission" date="2019-06" db="EMBL/GenBank/DDBJ databases">
        <authorList>
            <consortium name="NARMS: The National Antimicrobial Resistance Monitoring System"/>
        </authorList>
    </citation>
    <scope>NUCLEOTIDE SEQUENCE [LARGE SCALE GENOMIC DNA]</scope>
    <source>
        <strain evidence="2 5">FSIS11921886</strain>
    </source>
</reference>
<sequence length="277" mass="31017">MNIEKSRLISEAAPHLNASLGTINGNEFAAIVPVISGHIGGRETNIVSAKALHKALGVGKDFSTWITDRISEYDFTIGHDYSVHKTISPNLGKSPNGAAYSKIKHSGRPGKDYLLSVGMAKELAMIERNDQGRAIRRYFIQCEEELQRSVPEIAARYRRQLKARISAANNFKPMCDALNMARAEQGKTTQQHHYTNESNMISRIVLGGLTAKQWARINGYSGEPRDHMNAEQLEHLSYLESTNITLIDMGMEYGQRKGELTRLSQRWLAKRLEAVHV</sequence>
<name>A0A376LDL7_ECOLX</name>
<dbReference type="AlphaFoldDB" id="A0A376LDL7"/>
<protein>
    <submittedName>
        <fullName evidence="2">AntA/AntB antirepressor family protein</fullName>
    </submittedName>
    <submittedName>
        <fullName evidence="3">Putative prophage protein</fullName>
    </submittedName>
</protein>
<dbReference type="PANTHER" id="PTHR36180">
    <property type="entry name" value="DNA-BINDING PROTEIN-RELATED-RELATED"/>
    <property type="match status" value="1"/>
</dbReference>
<evidence type="ECO:0000259" key="1">
    <source>
        <dbReference type="Pfam" id="PF08346"/>
    </source>
</evidence>
<dbReference type="PANTHER" id="PTHR36180:SF1">
    <property type="entry name" value="ANTA_ANTB ANTIREPRESSOR DOMAIN-CONTAINING PROTEIN"/>
    <property type="match status" value="1"/>
</dbReference>
<evidence type="ECO:0000313" key="3">
    <source>
        <dbReference type="EMBL" id="STF42352.1"/>
    </source>
</evidence>
<dbReference type="InterPro" id="IPR013557">
    <property type="entry name" value="AntA/B_antirep"/>
</dbReference>
<accession>A0A376LDL7</accession>
<dbReference type="Pfam" id="PF08346">
    <property type="entry name" value="AntA"/>
    <property type="match status" value="1"/>
</dbReference>
<dbReference type="RefSeq" id="WP_016235014.1">
    <property type="nucleotide sequence ID" value="NZ_AP025180.1"/>
</dbReference>
<gene>
    <name evidence="2" type="ORF">FIJ20_14800</name>
    <name evidence="3" type="ORF">NCTC7928_02985</name>
</gene>
<dbReference type="Proteomes" id="UP000519859">
    <property type="component" value="Unassembled WGS sequence"/>
</dbReference>
<dbReference type="Proteomes" id="UP000254877">
    <property type="component" value="Unassembled WGS sequence"/>
</dbReference>
<evidence type="ECO:0000313" key="2">
    <source>
        <dbReference type="EMBL" id="EFB2193485.1"/>
    </source>
</evidence>
<dbReference type="EMBL" id="UGAB01000002">
    <property type="protein sequence ID" value="STF42352.1"/>
    <property type="molecule type" value="Genomic_DNA"/>
</dbReference>
<evidence type="ECO:0000313" key="5">
    <source>
        <dbReference type="Proteomes" id="UP000519859"/>
    </source>
</evidence>
<proteinExistence type="predicted"/>
<dbReference type="EMBL" id="AASDFP010000030">
    <property type="protein sequence ID" value="EFB2193485.1"/>
    <property type="molecule type" value="Genomic_DNA"/>
</dbReference>
<reference evidence="3 4" key="1">
    <citation type="submission" date="2018-06" db="EMBL/GenBank/DDBJ databases">
        <authorList>
            <consortium name="Pathogen Informatics"/>
            <person name="Doyle S."/>
        </authorList>
    </citation>
    <scope>NUCLEOTIDE SEQUENCE [LARGE SCALE GENOMIC DNA]</scope>
    <source>
        <strain evidence="3 4">NCTC7928</strain>
    </source>
</reference>
<evidence type="ECO:0000313" key="4">
    <source>
        <dbReference type="Proteomes" id="UP000254877"/>
    </source>
</evidence>
<feature type="domain" description="AntA/AntB antirepressor" evidence="1">
    <location>
        <begin position="47"/>
        <end position="129"/>
    </location>
</feature>